<comment type="pathway">
    <text evidence="2">Lipid metabolism.</text>
</comment>
<dbReference type="GO" id="GO:0006631">
    <property type="term" value="P:fatty acid metabolic process"/>
    <property type="evidence" value="ECO:0007669"/>
    <property type="project" value="UniProtKB-KW"/>
</dbReference>
<reference evidence="11" key="1">
    <citation type="submission" date="2023-04" db="EMBL/GenBank/DDBJ databases">
        <title>Ambrosiozyma monospora NBRC 1965.</title>
        <authorList>
            <person name="Ichikawa N."/>
            <person name="Sato H."/>
            <person name="Tonouchi N."/>
        </authorList>
    </citation>
    <scope>NUCLEOTIDE SEQUENCE</scope>
    <source>
        <strain evidence="11">NBRC 1965</strain>
    </source>
</reference>
<protein>
    <submittedName>
        <fullName evidence="11">Unnamed protein product</fullName>
    </submittedName>
</protein>
<dbReference type="OrthoDB" id="3592703at2759"/>
<evidence type="ECO:0000256" key="1">
    <source>
        <dbReference type="ARBA" id="ARBA00004275"/>
    </source>
</evidence>
<keyword evidence="4" id="KW-0276">Fatty acid metabolism</keyword>
<dbReference type="Gene3D" id="3.10.129.10">
    <property type="entry name" value="Hotdog Thioesterase"/>
    <property type="match status" value="2"/>
</dbReference>
<feature type="domain" description="Peroxisomal multifunctional enzyme type 2-like N-terminal" evidence="10">
    <location>
        <begin position="77"/>
        <end position="211"/>
    </location>
</feature>
<dbReference type="PANTHER" id="PTHR45024:SF2">
    <property type="entry name" value="SCP2 DOMAIN-CONTAINING PROTEIN"/>
    <property type="match status" value="1"/>
</dbReference>
<name>A0A9W6Z4H4_AMBMO</name>
<dbReference type="InterPro" id="IPR002539">
    <property type="entry name" value="MaoC-like_dom"/>
</dbReference>
<comment type="caution">
    <text evidence="11">The sequence shown here is derived from an EMBL/GenBank/DDBJ whole genome shotgun (WGS) entry which is preliminary data.</text>
</comment>
<proteinExistence type="inferred from homology"/>
<dbReference type="GO" id="GO:0005777">
    <property type="term" value="C:peroxisome"/>
    <property type="evidence" value="ECO:0007669"/>
    <property type="project" value="UniProtKB-SubCell"/>
</dbReference>
<organism evidence="11 12">
    <name type="scientific">Ambrosiozyma monospora</name>
    <name type="common">Yeast</name>
    <name type="synonym">Endomycopsis monosporus</name>
    <dbReference type="NCBI Taxonomy" id="43982"/>
    <lineage>
        <taxon>Eukaryota</taxon>
        <taxon>Fungi</taxon>
        <taxon>Dikarya</taxon>
        <taxon>Ascomycota</taxon>
        <taxon>Saccharomycotina</taxon>
        <taxon>Pichiomycetes</taxon>
        <taxon>Pichiales</taxon>
        <taxon>Pichiaceae</taxon>
        <taxon>Ambrosiozyma</taxon>
    </lineage>
</organism>
<evidence type="ECO:0000256" key="4">
    <source>
        <dbReference type="ARBA" id="ARBA00022832"/>
    </source>
</evidence>
<evidence type="ECO:0000313" key="11">
    <source>
        <dbReference type="EMBL" id="GMG55604.1"/>
    </source>
</evidence>
<dbReference type="Gene3D" id="1.10.287.4290">
    <property type="match status" value="1"/>
</dbReference>
<dbReference type="GO" id="GO:0016491">
    <property type="term" value="F:oxidoreductase activity"/>
    <property type="evidence" value="ECO:0007669"/>
    <property type="project" value="UniProtKB-KW"/>
</dbReference>
<evidence type="ECO:0000256" key="8">
    <source>
        <dbReference type="SAM" id="MobiDB-lite"/>
    </source>
</evidence>
<dbReference type="Pfam" id="PF01575">
    <property type="entry name" value="MaoC_dehydratas"/>
    <property type="match status" value="1"/>
</dbReference>
<evidence type="ECO:0000259" key="10">
    <source>
        <dbReference type="Pfam" id="PF22622"/>
    </source>
</evidence>
<evidence type="ECO:0000256" key="2">
    <source>
        <dbReference type="ARBA" id="ARBA00005189"/>
    </source>
</evidence>
<dbReference type="EMBL" id="BSXU01005815">
    <property type="protein sequence ID" value="GMG55604.1"/>
    <property type="molecule type" value="Genomic_DNA"/>
</dbReference>
<dbReference type="PANTHER" id="PTHR45024">
    <property type="entry name" value="DEHYDROGENASES, SHORT CHAIN"/>
    <property type="match status" value="1"/>
</dbReference>
<sequence length="364" mass="41304">MKLVGAVCHDSNIPVEFVRDNWREITDFTKGITLKSTQESSIAILESVSNGSEEDEDEEEEDDDGEEEENDEQPKSYKYDHRQAILYNISIGATSRELKYVYENDPKFQLLPSFGVIPFMNQLQDGGFDFNDILKDYNPMKLLHGEHYLKINKFPIPTSGELNTKAYPVAVIQKPSKQNNKTNTLLISGYDTINTSTNEVLFHNQGSYFIKDCSSKTGKSEQFPQNRPVIPFKLPKVDITNRKPDFEATYKTSENQASLYRLNADFNPLHIDPQFAKGGGFNKPILHGLCFFGISCKLLVDHYGSFDEVKLRFTNVVYPGETLKVVSWDAGNGVIVFQTWVTERKVKVIDLAGIKLVNFGRSKL</sequence>
<accession>A0A9W6Z4H4</accession>
<dbReference type="Pfam" id="PF22622">
    <property type="entry name" value="MFE-2_hydrat-2_N"/>
    <property type="match status" value="1"/>
</dbReference>
<dbReference type="InterPro" id="IPR054357">
    <property type="entry name" value="MFE-2_N"/>
</dbReference>
<gene>
    <name evidence="11" type="ORF">Amon01_000767700</name>
</gene>
<comment type="similarity">
    <text evidence="3">Belongs to the short-chain dehydrogenases/reductases (SDR) family.</text>
</comment>
<evidence type="ECO:0000256" key="3">
    <source>
        <dbReference type="ARBA" id="ARBA00006484"/>
    </source>
</evidence>
<feature type="region of interest" description="Disordered" evidence="8">
    <location>
        <begin position="45"/>
        <end position="77"/>
    </location>
</feature>
<evidence type="ECO:0000256" key="6">
    <source>
        <dbReference type="ARBA" id="ARBA00023098"/>
    </source>
</evidence>
<comment type="subcellular location">
    <subcellularLocation>
        <location evidence="1">Peroxisome</location>
    </subcellularLocation>
</comment>
<keyword evidence="7" id="KW-0576">Peroxisome</keyword>
<keyword evidence="6" id="KW-0443">Lipid metabolism</keyword>
<keyword evidence="12" id="KW-1185">Reference proteome</keyword>
<evidence type="ECO:0000313" key="12">
    <source>
        <dbReference type="Proteomes" id="UP001165063"/>
    </source>
</evidence>
<dbReference type="Proteomes" id="UP001165063">
    <property type="component" value="Unassembled WGS sequence"/>
</dbReference>
<dbReference type="AlphaFoldDB" id="A0A9W6Z4H4"/>
<dbReference type="SUPFAM" id="SSF54637">
    <property type="entry name" value="Thioesterase/thiol ester dehydrase-isomerase"/>
    <property type="match status" value="2"/>
</dbReference>
<dbReference type="CDD" id="cd03448">
    <property type="entry name" value="HDE_HSD"/>
    <property type="match status" value="1"/>
</dbReference>
<evidence type="ECO:0000259" key="9">
    <source>
        <dbReference type="Pfam" id="PF01575"/>
    </source>
</evidence>
<dbReference type="InterPro" id="IPR029069">
    <property type="entry name" value="HotDog_dom_sf"/>
</dbReference>
<feature type="domain" description="MaoC-like" evidence="9">
    <location>
        <begin position="240"/>
        <end position="349"/>
    </location>
</feature>
<evidence type="ECO:0000256" key="5">
    <source>
        <dbReference type="ARBA" id="ARBA00023002"/>
    </source>
</evidence>
<keyword evidence="5" id="KW-0560">Oxidoreductase</keyword>
<feature type="compositionally biased region" description="Acidic residues" evidence="8">
    <location>
        <begin position="52"/>
        <end position="71"/>
    </location>
</feature>
<dbReference type="InterPro" id="IPR051687">
    <property type="entry name" value="Peroxisomal_Beta-Oxidation"/>
</dbReference>
<evidence type="ECO:0000256" key="7">
    <source>
        <dbReference type="ARBA" id="ARBA00023140"/>
    </source>
</evidence>